<evidence type="ECO:0000313" key="1">
    <source>
        <dbReference type="EMBL" id="JAH26567.1"/>
    </source>
</evidence>
<protein>
    <submittedName>
        <fullName evidence="1">Uncharacterized protein</fullName>
    </submittedName>
</protein>
<proteinExistence type="predicted"/>
<dbReference type="AlphaFoldDB" id="A0A0E9RCN6"/>
<reference evidence="1" key="1">
    <citation type="submission" date="2014-11" db="EMBL/GenBank/DDBJ databases">
        <authorList>
            <person name="Amaro Gonzalez C."/>
        </authorList>
    </citation>
    <scope>NUCLEOTIDE SEQUENCE</scope>
</reference>
<dbReference type="EMBL" id="GBXM01082010">
    <property type="protein sequence ID" value="JAH26567.1"/>
    <property type="molecule type" value="Transcribed_RNA"/>
</dbReference>
<organism evidence="1">
    <name type="scientific">Anguilla anguilla</name>
    <name type="common">European freshwater eel</name>
    <name type="synonym">Muraena anguilla</name>
    <dbReference type="NCBI Taxonomy" id="7936"/>
    <lineage>
        <taxon>Eukaryota</taxon>
        <taxon>Metazoa</taxon>
        <taxon>Chordata</taxon>
        <taxon>Craniata</taxon>
        <taxon>Vertebrata</taxon>
        <taxon>Euteleostomi</taxon>
        <taxon>Actinopterygii</taxon>
        <taxon>Neopterygii</taxon>
        <taxon>Teleostei</taxon>
        <taxon>Anguilliformes</taxon>
        <taxon>Anguillidae</taxon>
        <taxon>Anguilla</taxon>
    </lineage>
</organism>
<sequence>MEGFIRHLLSKMHSDLSMGSTRLFL</sequence>
<accession>A0A0E9RCN6</accession>
<reference evidence="1" key="2">
    <citation type="journal article" date="2015" name="Fish Shellfish Immunol.">
        <title>Early steps in the European eel (Anguilla anguilla)-Vibrio vulnificus interaction in the gills: Role of the RtxA13 toxin.</title>
        <authorList>
            <person name="Callol A."/>
            <person name="Pajuelo D."/>
            <person name="Ebbesson L."/>
            <person name="Teles M."/>
            <person name="MacKenzie S."/>
            <person name="Amaro C."/>
        </authorList>
    </citation>
    <scope>NUCLEOTIDE SEQUENCE</scope>
</reference>
<name>A0A0E9RCN6_ANGAN</name>